<gene>
    <name evidence="12" type="primary">TMEM214</name>
    <name evidence="12" type="ORF">A306_00013646</name>
</gene>
<name>A0A2I0LKZ3_COLLI</name>
<feature type="transmembrane region" description="Helical" evidence="11">
    <location>
        <begin position="324"/>
        <end position="341"/>
    </location>
</feature>
<dbReference type="EMBL" id="AKCR02000231">
    <property type="protein sequence ID" value="PKK18102.1"/>
    <property type="molecule type" value="Genomic_DNA"/>
</dbReference>
<dbReference type="InParanoid" id="A0A2I0LKZ3"/>
<evidence type="ECO:0000256" key="1">
    <source>
        <dbReference type="ARBA" id="ARBA00004477"/>
    </source>
</evidence>
<dbReference type="PANTHER" id="PTHR13448">
    <property type="entry name" value="TRANSMEMBRANE PROTEIN 214"/>
    <property type="match status" value="1"/>
</dbReference>
<comment type="subunit">
    <text evidence="3">Constitutively interacts with CASP4; required for the localization of procaspase 4 to the ER.</text>
</comment>
<feature type="non-terminal residue" evidence="12">
    <location>
        <position position="349"/>
    </location>
</feature>
<dbReference type="PANTHER" id="PTHR13448:SF0">
    <property type="entry name" value="TRANSMEMBRANE PROTEIN 214"/>
    <property type="match status" value="1"/>
</dbReference>
<accession>A0A2I0LKZ3</accession>
<evidence type="ECO:0000256" key="7">
    <source>
        <dbReference type="ARBA" id="ARBA00022989"/>
    </source>
</evidence>
<keyword evidence="4 11" id="KW-0812">Transmembrane</keyword>
<dbReference type="GO" id="GO:0005794">
    <property type="term" value="C:Golgi apparatus"/>
    <property type="evidence" value="ECO:0007669"/>
    <property type="project" value="TreeGrafter"/>
</dbReference>
<keyword evidence="7 11" id="KW-1133">Transmembrane helix</keyword>
<dbReference type="GO" id="GO:0006915">
    <property type="term" value="P:apoptotic process"/>
    <property type="evidence" value="ECO:0007669"/>
    <property type="project" value="UniProtKB-KW"/>
</dbReference>
<dbReference type="GO" id="GO:0005789">
    <property type="term" value="C:endoplasmic reticulum membrane"/>
    <property type="evidence" value="ECO:0007669"/>
    <property type="project" value="UniProtKB-SubCell"/>
</dbReference>
<reference evidence="12 13" key="1">
    <citation type="journal article" date="2013" name="Science">
        <title>Genomic diversity and evolution of the head crest in the rock pigeon.</title>
        <authorList>
            <person name="Shapiro M.D."/>
            <person name="Kronenberg Z."/>
            <person name="Li C."/>
            <person name="Domyan E.T."/>
            <person name="Pan H."/>
            <person name="Campbell M."/>
            <person name="Tan H."/>
            <person name="Huff C.D."/>
            <person name="Hu H."/>
            <person name="Vickrey A.I."/>
            <person name="Nielsen S.C."/>
            <person name="Stringham S.A."/>
            <person name="Hu H."/>
            <person name="Willerslev E."/>
            <person name="Gilbert M.T."/>
            <person name="Yandell M."/>
            <person name="Zhang G."/>
            <person name="Wang J."/>
        </authorList>
    </citation>
    <scope>NUCLEOTIDE SEQUENCE [LARGE SCALE GENOMIC DNA]</scope>
    <source>
        <tissue evidence="12">Blood</tissue>
    </source>
</reference>
<keyword evidence="5" id="KW-0053">Apoptosis</keyword>
<sequence length="349" mass="39277">SCAPPVKRLRCRLQLDLADLQKELEKSQSVFPENPSVWVKDLASYLNYKLQAPRSDPALSQHPHDYPYSLVGRELRGIIRALLGRAAGVLELFFDHCIYTMLQELDKTPGESLHGYRICIQALLLDRPKIATASLGKYLEVLRSHQNRPAKCLTVLWALGQAGFADLHEGLKVWLGVMLPVLGIKTLSPYAVSYLDRLLIGMSAGPGCCWGPLRVPSLQEQLRRLYPRLKVLAFGARPEAALHTYFPSFLSRATPSCPPGMKKELLTSLSQCLSLDPLSFGVWRQLYTKHLSQSSLLLNHLLESWDSSSKTELLRRMRGRGFPWQRLLLVLLVFAAGFLLHDVRTHGSF</sequence>
<evidence type="ECO:0000256" key="4">
    <source>
        <dbReference type="ARBA" id="ARBA00022692"/>
    </source>
</evidence>
<keyword evidence="9" id="KW-0325">Glycoprotein</keyword>
<comment type="caution">
    <text evidence="12">The sequence shown here is derived from an EMBL/GenBank/DDBJ whole genome shotgun (WGS) entry which is preliminary data.</text>
</comment>
<evidence type="ECO:0000256" key="10">
    <source>
        <dbReference type="ARBA" id="ARBA00024938"/>
    </source>
</evidence>
<dbReference type="Proteomes" id="UP000053872">
    <property type="component" value="Unassembled WGS sequence"/>
</dbReference>
<comment type="function">
    <text evidence="10">Critical mediator, in cooperation with CASP4, of endoplasmic reticulum-stress induced apoptosis. Required or the activation of CASP4 following endoplasmic reticulum stress.</text>
</comment>
<comment type="subcellular location">
    <subcellularLocation>
        <location evidence="1">Endoplasmic reticulum membrane</location>
        <topology evidence="1">Multi-pass membrane protein</topology>
    </subcellularLocation>
</comment>
<evidence type="ECO:0000313" key="13">
    <source>
        <dbReference type="Proteomes" id="UP000053872"/>
    </source>
</evidence>
<dbReference type="STRING" id="8932.A0A2I0LKZ3"/>
<evidence type="ECO:0000256" key="9">
    <source>
        <dbReference type="ARBA" id="ARBA00023180"/>
    </source>
</evidence>
<dbReference type="AlphaFoldDB" id="A0A2I0LKZ3"/>
<dbReference type="InterPro" id="IPR019308">
    <property type="entry name" value="TMEM214"/>
</dbReference>
<evidence type="ECO:0000256" key="11">
    <source>
        <dbReference type="SAM" id="Phobius"/>
    </source>
</evidence>
<evidence type="ECO:0000256" key="3">
    <source>
        <dbReference type="ARBA" id="ARBA00011720"/>
    </source>
</evidence>
<keyword evidence="8 11" id="KW-0472">Membrane</keyword>
<protein>
    <submittedName>
        <fullName evidence="12">Transmembrane protein 214</fullName>
    </submittedName>
</protein>
<proteinExistence type="inferred from homology"/>
<keyword evidence="13" id="KW-1185">Reference proteome</keyword>
<keyword evidence="6" id="KW-0256">Endoplasmic reticulum</keyword>
<feature type="non-terminal residue" evidence="12">
    <location>
        <position position="1"/>
    </location>
</feature>
<evidence type="ECO:0000256" key="8">
    <source>
        <dbReference type="ARBA" id="ARBA00023136"/>
    </source>
</evidence>
<evidence type="ECO:0000256" key="5">
    <source>
        <dbReference type="ARBA" id="ARBA00022703"/>
    </source>
</evidence>
<organism evidence="12 13">
    <name type="scientific">Columba livia</name>
    <name type="common">Rock dove</name>
    <dbReference type="NCBI Taxonomy" id="8932"/>
    <lineage>
        <taxon>Eukaryota</taxon>
        <taxon>Metazoa</taxon>
        <taxon>Chordata</taxon>
        <taxon>Craniata</taxon>
        <taxon>Vertebrata</taxon>
        <taxon>Euteleostomi</taxon>
        <taxon>Archelosauria</taxon>
        <taxon>Archosauria</taxon>
        <taxon>Dinosauria</taxon>
        <taxon>Saurischia</taxon>
        <taxon>Theropoda</taxon>
        <taxon>Coelurosauria</taxon>
        <taxon>Aves</taxon>
        <taxon>Neognathae</taxon>
        <taxon>Neoaves</taxon>
        <taxon>Columbimorphae</taxon>
        <taxon>Columbiformes</taxon>
        <taxon>Columbidae</taxon>
        <taxon>Columba</taxon>
    </lineage>
</organism>
<comment type="similarity">
    <text evidence="2">Belongs to the TMEM214 family.</text>
</comment>
<dbReference type="Pfam" id="PF10151">
    <property type="entry name" value="TMEM214"/>
    <property type="match status" value="3"/>
</dbReference>
<evidence type="ECO:0000256" key="6">
    <source>
        <dbReference type="ARBA" id="ARBA00022824"/>
    </source>
</evidence>
<evidence type="ECO:0000256" key="2">
    <source>
        <dbReference type="ARBA" id="ARBA00007984"/>
    </source>
</evidence>
<evidence type="ECO:0000313" key="12">
    <source>
        <dbReference type="EMBL" id="PKK18102.1"/>
    </source>
</evidence>